<accession>A0A2M8P2C6</accession>
<comment type="similarity">
    <text evidence="5 6">Belongs to the FtsA/MreB family.</text>
</comment>
<sequence>MGLFTRKLGVDLGTVNVIIYGNGQILLQEPAMVALTIEEERIVAIGQEARDMYGRHPEHIEVVRPLREGVIADYEVTEAMLRHFFQKIGGRPLFGGLQVMISVPYGANSVERRAVHEAAIQAGAREAILIHESLASAIGAGLPVRTPAGNMVLNIGGGASEAAVIAMNGIVVAESVRVGGLRLDDAIINYIRRKYNLIIGQPTAESIKIQIGAAVPLAEDLSMEVQGRDQLSGLPRTISISTGEVVEAIADPLADIAGAAKAVLERTPPELASDIIDRGVMITGGGALLRGVDEYITRQIGVPAYRADDPIVCTAVGAGRALEDAALRRRVEGVSYSR</sequence>
<evidence type="ECO:0000256" key="6">
    <source>
        <dbReference type="HAMAP-Rule" id="MF_02207"/>
    </source>
</evidence>
<dbReference type="GO" id="GO:0000902">
    <property type="term" value="P:cell morphogenesis"/>
    <property type="evidence" value="ECO:0007669"/>
    <property type="project" value="InterPro"/>
</dbReference>
<dbReference type="CDD" id="cd10225">
    <property type="entry name" value="ASKHA_NBD_MreB-like"/>
    <property type="match status" value="1"/>
</dbReference>
<evidence type="ECO:0000256" key="5">
    <source>
        <dbReference type="ARBA" id="ARBA00023458"/>
    </source>
</evidence>
<evidence type="ECO:0000313" key="7">
    <source>
        <dbReference type="EMBL" id="PJF31705.1"/>
    </source>
</evidence>
<dbReference type="InterPro" id="IPR043129">
    <property type="entry name" value="ATPase_NBD"/>
</dbReference>
<evidence type="ECO:0000313" key="8">
    <source>
        <dbReference type="Proteomes" id="UP000228921"/>
    </source>
</evidence>
<comment type="caution">
    <text evidence="6">Lacks conserved residue(s) required for the propagation of feature annotation.</text>
</comment>
<organism evidence="7 8">
    <name type="scientific">Candidatus Thermofonsia Clade 1 bacterium</name>
    <dbReference type="NCBI Taxonomy" id="2364210"/>
    <lineage>
        <taxon>Bacteria</taxon>
        <taxon>Bacillati</taxon>
        <taxon>Chloroflexota</taxon>
        <taxon>Candidatus Thermofontia</taxon>
        <taxon>Candidatus Thermofonsia Clade 1</taxon>
    </lineage>
</organism>
<feature type="binding site" evidence="6">
    <location>
        <begin position="205"/>
        <end position="208"/>
    </location>
    <ligand>
        <name>ATP</name>
        <dbReference type="ChEBI" id="CHEBI:30616"/>
    </ligand>
</feature>
<keyword evidence="2 6" id="KW-0547">Nucleotide-binding</keyword>
<dbReference type="GO" id="GO:0008360">
    <property type="term" value="P:regulation of cell shape"/>
    <property type="evidence" value="ECO:0007669"/>
    <property type="project" value="UniProtKB-UniRule"/>
</dbReference>
<dbReference type="GO" id="GO:0005524">
    <property type="term" value="F:ATP binding"/>
    <property type="evidence" value="ECO:0007669"/>
    <property type="project" value="UniProtKB-KW"/>
</dbReference>
<protein>
    <recommendedName>
        <fullName evidence="6">Cell shape-determining protein MreB</fullName>
    </recommendedName>
</protein>
<feature type="binding site" evidence="6">
    <location>
        <begin position="285"/>
        <end position="288"/>
    </location>
    <ligand>
        <name>ATP</name>
        <dbReference type="ChEBI" id="CHEBI:30616"/>
    </ligand>
</feature>
<dbReference type="GO" id="GO:0005737">
    <property type="term" value="C:cytoplasm"/>
    <property type="evidence" value="ECO:0007669"/>
    <property type="project" value="UniProtKB-SubCell"/>
</dbReference>
<name>A0A2M8P2C6_9CHLR</name>
<dbReference type="Pfam" id="PF06723">
    <property type="entry name" value="MreB_Mbl"/>
    <property type="match status" value="1"/>
</dbReference>
<keyword evidence="1 6" id="KW-0963">Cytoplasm</keyword>
<keyword evidence="4 6" id="KW-0133">Cell shape</keyword>
<dbReference type="AlphaFoldDB" id="A0A2M8P2C6"/>
<evidence type="ECO:0000256" key="3">
    <source>
        <dbReference type="ARBA" id="ARBA00022840"/>
    </source>
</evidence>
<comment type="subcellular location">
    <subcellularLocation>
        <location evidence="6">Cytoplasm</location>
    </subcellularLocation>
    <text evidence="6">Membrane-associated.</text>
</comment>
<evidence type="ECO:0000256" key="2">
    <source>
        <dbReference type="ARBA" id="ARBA00022741"/>
    </source>
</evidence>
<evidence type="ECO:0000256" key="1">
    <source>
        <dbReference type="ARBA" id="ARBA00022490"/>
    </source>
</evidence>
<dbReference type="NCBIfam" id="TIGR00904">
    <property type="entry name" value="mreB"/>
    <property type="match status" value="1"/>
</dbReference>
<dbReference type="InterPro" id="IPR056546">
    <property type="entry name" value="MreB_MamK-like"/>
</dbReference>
<dbReference type="InterPro" id="IPR004753">
    <property type="entry name" value="MreB"/>
</dbReference>
<dbReference type="PANTHER" id="PTHR42749">
    <property type="entry name" value="CELL SHAPE-DETERMINING PROTEIN MREB"/>
    <property type="match status" value="1"/>
</dbReference>
<dbReference type="PRINTS" id="PR01652">
    <property type="entry name" value="SHAPEPROTEIN"/>
</dbReference>
<dbReference type="Gene3D" id="3.30.420.40">
    <property type="match status" value="3"/>
</dbReference>
<comment type="function">
    <text evidence="6">Forms membrane-associated dynamic filaments that are essential for cell shape determination. Acts by regulating cell wall synthesis and cell elongation, and thus cell shape. A feedback loop between cell geometry and MreB localization may maintain elongated cell shape by targeting cell wall growth to regions of negative cell wall curvature.</text>
</comment>
<reference evidence="7 8" key="1">
    <citation type="submission" date="2017-11" db="EMBL/GenBank/DDBJ databases">
        <title>Evolution of Phototrophy in the Chloroflexi Phylum Driven by Horizontal Gene Transfer.</title>
        <authorList>
            <person name="Ward L.M."/>
            <person name="Hemp J."/>
            <person name="Shih P.M."/>
            <person name="Mcglynn S.E."/>
            <person name="Fischer W."/>
        </authorList>
    </citation>
    <scope>NUCLEOTIDE SEQUENCE [LARGE SCALE GENOMIC DNA]</scope>
    <source>
        <strain evidence="7">CP2_2F</strain>
    </source>
</reference>
<gene>
    <name evidence="6" type="primary">mreB</name>
    <name evidence="7" type="ORF">CUN51_01835</name>
</gene>
<keyword evidence="3 6" id="KW-0067">ATP-binding</keyword>
<dbReference type="PANTHER" id="PTHR42749:SF1">
    <property type="entry name" value="CELL SHAPE-DETERMINING PROTEIN MREB"/>
    <property type="match status" value="1"/>
</dbReference>
<comment type="caution">
    <text evidence="7">The sequence shown here is derived from an EMBL/GenBank/DDBJ whole genome shotgun (WGS) entry which is preliminary data.</text>
</comment>
<dbReference type="HAMAP" id="MF_02207">
    <property type="entry name" value="MreB"/>
    <property type="match status" value="1"/>
</dbReference>
<comment type="subunit">
    <text evidence="6">Forms polymers.</text>
</comment>
<dbReference type="NCBIfam" id="NF010539">
    <property type="entry name" value="PRK13927.1"/>
    <property type="match status" value="1"/>
</dbReference>
<proteinExistence type="inferred from homology"/>
<dbReference type="Proteomes" id="UP000228921">
    <property type="component" value="Unassembled WGS sequence"/>
</dbReference>
<dbReference type="EMBL" id="PGTK01000002">
    <property type="protein sequence ID" value="PJF31705.1"/>
    <property type="molecule type" value="Genomic_DNA"/>
</dbReference>
<dbReference type="SUPFAM" id="SSF53067">
    <property type="entry name" value="Actin-like ATPase domain"/>
    <property type="match status" value="2"/>
</dbReference>
<evidence type="ECO:0000256" key="4">
    <source>
        <dbReference type="ARBA" id="ARBA00022960"/>
    </source>
</evidence>